<dbReference type="InterPro" id="IPR027417">
    <property type="entry name" value="P-loop_NTPase"/>
</dbReference>
<sequence>MVQEIVFHLGDCKTGTTSVQSVLAQGAWETDAGVGADIVYPARFNHIPLAKTLSVPAEADFEAERFARVRAAFDDSDAAHGVISAEHFEFVDPERVARAIERHLPGYRDRIRLVAYVRPHADRLVSTYAERTKKGLFMKPLAAMHDKLVEDRLLFYTPRFQKWRALFGEAFTLRPFVRDRLYKGDVVQDFFAWMRQGAEFAITRPTEQNESLSVEDIAMMRALHAAIRHQGGPGLRQAQQALGWYMADFLGATPRQAGTRPRLHRALAERVVATYAEDAAALDAAFFEGSPMATALAAAPDKAVDRPQSFEAEDHFGPDDLRLFGIWAQLLTRLMEADPEQFMWAVRSPDQRGPRPPATRGPRGRAAG</sequence>
<evidence type="ECO:0000313" key="2">
    <source>
        <dbReference type="EMBL" id="MFC4669472.1"/>
    </source>
</evidence>
<evidence type="ECO:0008006" key="4">
    <source>
        <dbReference type="Google" id="ProtNLM"/>
    </source>
</evidence>
<accession>A0ABV9KH77</accession>
<dbReference type="Gene3D" id="3.40.50.300">
    <property type="entry name" value="P-loop containing nucleotide triphosphate hydrolases"/>
    <property type="match status" value="1"/>
</dbReference>
<evidence type="ECO:0000313" key="3">
    <source>
        <dbReference type="Proteomes" id="UP001595973"/>
    </source>
</evidence>
<proteinExistence type="predicted"/>
<organism evidence="2 3">
    <name type="scientific">Seohaeicola nanhaiensis</name>
    <dbReference type="NCBI Taxonomy" id="1387282"/>
    <lineage>
        <taxon>Bacteria</taxon>
        <taxon>Pseudomonadati</taxon>
        <taxon>Pseudomonadota</taxon>
        <taxon>Alphaproteobacteria</taxon>
        <taxon>Rhodobacterales</taxon>
        <taxon>Roseobacteraceae</taxon>
        <taxon>Seohaeicola</taxon>
    </lineage>
</organism>
<dbReference type="EMBL" id="JBHSGI010000013">
    <property type="protein sequence ID" value="MFC4669472.1"/>
    <property type="molecule type" value="Genomic_DNA"/>
</dbReference>
<comment type="caution">
    <text evidence="2">The sequence shown here is derived from an EMBL/GenBank/DDBJ whole genome shotgun (WGS) entry which is preliminary data.</text>
</comment>
<evidence type="ECO:0000256" key="1">
    <source>
        <dbReference type="SAM" id="MobiDB-lite"/>
    </source>
</evidence>
<feature type="region of interest" description="Disordered" evidence="1">
    <location>
        <begin position="346"/>
        <end position="368"/>
    </location>
</feature>
<dbReference type="RefSeq" id="WP_380717904.1">
    <property type="nucleotide sequence ID" value="NZ_JBHSGI010000013.1"/>
</dbReference>
<name>A0ABV9KH77_9RHOB</name>
<reference evidence="3" key="1">
    <citation type="journal article" date="2019" name="Int. J. Syst. Evol. Microbiol.">
        <title>The Global Catalogue of Microorganisms (GCM) 10K type strain sequencing project: providing services to taxonomists for standard genome sequencing and annotation.</title>
        <authorList>
            <consortium name="The Broad Institute Genomics Platform"/>
            <consortium name="The Broad Institute Genome Sequencing Center for Infectious Disease"/>
            <person name="Wu L."/>
            <person name="Ma J."/>
        </authorList>
    </citation>
    <scope>NUCLEOTIDE SEQUENCE [LARGE SCALE GENOMIC DNA]</scope>
    <source>
        <strain evidence="3">CGMCC 4.7283</strain>
    </source>
</reference>
<dbReference type="Proteomes" id="UP001595973">
    <property type="component" value="Unassembled WGS sequence"/>
</dbReference>
<gene>
    <name evidence="2" type="ORF">ACFO5X_12995</name>
</gene>
<keyword evidence="3" id="KW-1185">Reference proteome</keyword>
<protein>
    <recommendedName>
        <fullName evidence="4">Sulfotransferase family protein</fullName>
    </recommendedName>
</protein>
<dbReference type="SUPFAM" id="SSF52540">
    <property type="entry name" value="P-loop containing nucleoside triphosphate hydrolases"/>
    <property type="match status" value="1"/>
</dbReference>